<feature type="signal peptide" evidence="5">
    <location>
        <begin position="1"/>
        <end position="23"/>
    </location>
</feature>
<dbReference type="Pfam" id="PF00775">
    <property type="entry name" value="Dioxygenase_C"/>
    <property type="match status" value="1"/>
</dbReference>
<evidence type="ECO:0000256" key="2">
    <source>
        <dbReference type="ARBA" id="ARBA00022964"/>
    </source>
</evidence>
<keyword evidence="5" id="KW-0732">Signal</keyword>
<feature type="domain" description="Intradiol ring-cleavage dioxygenases" evidence="6">
    <location>
        <begin position="52"/>
        <end position="171"/>
    </location>
</feature>
<evidence type="ECO:0000313" key="7">
    <source>
        <dbReference type="EMBL" id="MFC3675259.1"/>
    </source>
</evidence>
<feature type="chain" id="PRO_5046752193" evidence="5">
    <location>
        <begin position="24"/>
        <end position="198"/>
    </location>
</feature>
<dbReference type="EMBL" id="JBHRYJ010000001">
    <property type="protein sequence ID" value="MFC3675259.1"/>
    <property type="molecule type" value="Genomic_DNA"/>
</dbReference>
<protein>
    <submittedName>
        <fullName evidence="7">Intradiol ring-cleavage dioxygenase</fullName>
    </submittedName>
</protein>
<dbReference type="PANTHER" id="PTHR33711">
    <property type="entry name" value="DIOXYGENASE, PUTATIVE (AFU_ORTHOLOGUE AFUA_2G02910)-RELATED"/>
    <property type="match status" value="1"/>
</dbReference>
<accession>A0ABV7VDN1</accession>
<dbReference type="GO" id="GO:0051213">
    <property type="term" value="F:dioxygenase activity"/>
    <property type="evidence" value="ECO:0007669"/>
    <property type="project" value="UniProtKB-KW"/>
</dbReference>
<dbReference type="PANTHER" id="PTHR33711:SF11">
    <property type="entry name" value="DIOXYGENASE"/>
    <property type="match status" value="1"/>
</dbReference>
<comment type="similarity">
    <text evidence="1">Belongs to the intradiol ring-cleavage dioxygenase family.</text>
</comment>
<evidence type="ECO:0000313" key="8">
    <source>
        <dbReference type="Proteomes" id="UP001595711"/>
    </source>
</evidence>
<organism evidence="7 8">
    <name type="scientific">Ferrovibrio xuzhouensis</name>
    <dbReference type="NCBI Taxonomy" id="1576914"/>
    <lineage>
        <taxon>Bacteria</taxon>
        <taxon>Pseudomonadati</taxon>
        <taxon>Pseudomonadota</taxon>
        <taxon>Alphaproteobacteria</taxon>
        <taxon>Rhodospirillales</taxon>
        <taxon>Rhodospirillaceae</taxon>
        <taxon>Ferrovibrio</taxon>
    </lineage>
</organism>
<dbReference type="CDD" id="cd00421">
    <property type="entry name" value="intradiol_dioxygenase"/>
    <property type="match status" value="1"/>
</dbReference>
<dbReference type="SUPFAM" id="SSF49482">
    <property type="entry name" value="Aromatic compound dioxygenase"/>
    <property type="match status" value="1"/>
</dbReference>
<sequence length="198" mass="21708">MPTRRALLLQAAMFSALSARGFAQTRGNHRLPLEPTPACGADPAAATPASAEGPYYARRSPRRTDLREAGIAGPVLRIGGLVLTRSCRPVAGALVDLWQADAAGQYDTAGFRLRGHTFSDPDGRWQFETVRPGLYPGRTRHLHLKVQMPHQAVLTTQLYFPGEPRNGSDRIFDRRLLMAVGGDEETMIARYDVVLDVS</sequence>
<dbReference type="InterPro" id="IPR000627">
    <property type="entry name" value="Intradiol_dOase_C"/>
</dbReference>
<dbReference type="InterPro" id="IPR050770">
    <property type="entry name" value="Intradiol_RC_Dioxygenase"/>
</dbReference>
<reference evidence="8" key="1">
    <citation type="journal article" date="2019" name="Int. J. Syst. Evol. Microbiol.">
        <title>The Global Catalogue of Microorganisms (GCM) 10K type strain sequencing project: providing services to taxonomists for standard genome sequencing and annotation.</title>
        <authorList>
            <consortium name="The Broad Institute Genomics Platform"/>
            <consortium name="The Broad Institute Genome Sequencing Center for Infectious Disease"/>
            <person name="Wu L."/>
            <person name="Ma J."/>
        </authorList>
    </citation>
    <scope>NUCLEOTIDE SEQUENCE [LARGE SCALE GENOMIC DNA]</scope>
    <source>
        <strain evidence="8">KCTC 42182</strain>
    </source>
</reference>
<dbReference type="RefSeq" id="WP_379723486.1">
    <property type="nucleotide sequence ID" value="NZ_JBHRYJ010000001.1"/>
</dbReference>
<feature type="compositionally biased region" description="Low complexity" evidence="4">
    <location>
        <begin position="40"/>
        <end position="54"/>
    </location>
</feature>
<keyword evidence="2 7" id="KW-0223">Dioxygenase</keyword>
<keyword evidence="3" id="KW-0560">Oxidoreductase</keyword>
<dbReference type="Proteomes" id="UP001595711">
    <property type="component" value="Unassembled WGS sequence"/>
</dbReference>
<dbReference type="Gene3D" id="2.60.130.10">
    <property type="entry name" value="Aromatic compound dioxygenase"/>
    <property type="match status" value="1"/>
</dbReference>
<evidence type="ECO:0000256" key="5">
    <source>
        <dbReference type="SAM" id="SignalP"/>
    </source>
</evidence>
<evidence type="ECO:0000259" key="6">
    <source>
        <dbReference type="Pfam" id="PF00775"/>
    </source>
</evidence>
<gene>
    <name evidence="7" type="ORF">ACFOOQ_06880</name>
</gene>
<proteinExistence type="inferred from homology"/>
<keyword evidence="8" id="KW-1185">Reference proteome</keyword>
<evidence type="ECO:0000256" key="4">
    <source>
        <dbReference type="SAM" id="MobiDB-lite"/>
    </source>
</evidence>
<evidence type="ECO:0000256" key="3">
    <source>
        <dbReference type="ARBA" id="ARBA00023002"/>
    </source>
</evidence>
<feature type="region of interest" description="Disordered" evidence="4">
    <location>
        <begin position="40"/>
        <end position="60"/>
    </location>
</feature>
<name>A0ABV7VDN1_9PROT</name>
<comment type="caution">
    <text evidence="7">The sequence shown here is derived from an EMBL/GenBank/DDBJ whole genome shotgun (WGS) entry which is preliminary data.</text>
</comment>
<dbReference type="InterPro" id="IPR015889">
    <property type="entry name" value="Intradiol_dOase_core"/>
</dbReference>
<evidence type="ECO:0000256" key="1">
    <source>
        <dbReference type="ARBA" id="ARBA00007825"/>
    </source>
</evidence>